<keyword evidence="3" id="KW-1185">Reference proteome</keyword>
<feature type="region of interest" description="Disordered" evidence="1">
    <location>
        <begin position="128"/>
        <end position="162"/>
    </location>
</feature>
<name>A0A2Z4GE03_9BACT</name>
<dbReference type="OrthoDB" id="9794557at2"/>
<reference evidence="2 3" key="1">
    <citation type="submission" date="2018-05" db="EMBL/GenBank/DDBJ databases">
        <title>Complete genome sequence of Arcticibacterium luteifluviistationis SM1504T, a cytophagaceae bacterium isolated from Arctic surface seawater.</title>
        <authorList>
            <person name="Li Y."/>
            <person name="Qin Q.-L."/>
        </authorList>
    </citation>
    <scope>NUCLEOTIDE SEQUENCE [LARGE SCALE GENOMIC DNA]</scope>
    <source>
        <strain evidence="2 3">SM1504</strain>
    </source>
</reference>
<dbReference type="RefSeq" id="WP_111372507.1">
    <property type="nucleotide sequence ID" value="NZ_CP029480.1"/>
</dbReference>
<evidence type="ECO:0000313" key="2">
    <source>
        <dbReference type="EMBL" id="AWV99255.1"/>
    </source>
</evidence>
<evidence type="ECO:0008006" key="4">
    <source>
        <dbReference type="Google" id="ProtNLM"/>
    </source>
</evidence>
<dbReference type="KEGG" id="als:DJ013_14205"/>
<dbReference type="AlphaFoldDB" id="A0A2Z4GE03"/>
<gene>
    <name evidence="2" type="ORF">DJ013_14205</name>
</gene>
<proteinExistence type="predicted"/>
<organism evidence="2 3">
    <name type="scientific">Arcticibacterium luteifluviistationis</name>
    <dbReference type="NCBI Taxonomy" id="1784714"/>
    <lineage>
        <taxon>Bacteria</taxon>
        <taxon>Pseudomonadati</taxon>
        <taxon>Bacteroidota</taxon>
        <taxon>Cytophagia</taxon>
        <taxon>Cytophagales</taxon>
        <taxon>Leadbetterellaceae</taxon>
        <taxon>Arcticibacterium</taxon>
    </lineage>
</organism>
<dbReference type="EMBL" id="CP029480">
    <property type="protein sequence ID" value="AWV99255.1"/>
    <property type="molecule type" value="Genomic_DNA"/>
</dbReference>
<accession>A0A2Z4GE03</accession>
<protein>
    <recommendedName>
        <fullName evidence="4">6-phosphogluconate dehydrogenase</fullName>
    </recommendedName>
</protein>
<sequence length="162" mass="18348">MKFRIFLLVFLAILLAAFWYISTGYFSSGERAGTLSKLSERGYVFKTYEGVLNEGGYSGETGTLQPRYWDFSTVADSVIIDLRKALGTGERVTLIYQEKFVRFPWNGDTKYFITKVIFKPQPQKPVYQDYEEPATLPQTQAQPALPQPAPLTKDTVSVVEPV</sequence>
<dbReference type="Proteomes" id="UP000249873">
    <property type="component" value="Chromosome"/>
</dbReference>
<evidence type="ECO:0000256" key="1">
    <source>
        <dbReference type="SAM" id="MobiDB-lite"/>
    </source>
</evidence>
<feature type="compositionally biased region" description="Low complexity" evidence="1">
    <location>
        <begin position="133"/>
        <end position="144"/>
    </location>
</feature>
<evidence type="ECO:0000313" key="3">
    <source>
        <dbReference type="Proteomes" id="UP000249873"/>
    </source>
</evidence>